<feature type="signal peptide" evidence="7">
    <location>
        <begin position="1"/>
        <end position="25"/>
    </location>
</feature>
<dbReference type="PRINTS" id="PR01932">
    <property type="entry name" value="INTRLEUKIN17"/>
</dbReference>
<dbReference type="InterPro" id="IPR029034">
    <property type="entry name" value="Cystine-knot_cytokine"/>
</dbReference>
<dbReference type="PaxDb" id="8355-A0A1L8GL61"/>
<dbReference type="Gene3D" id="2.10.90.10">
    <property type="entry name" value="Cystine-knot cytokines"/>
    <property type="match status" value="1"/>
</dbReference>
<evidence type="ECO:0000256" key="1">
    <source>
        <dbReference type="ARBA" id="ARBA00004613"/>
    </source>
</evidence>
<dbReference type="GeneID" id="108714101"/>
<dbReference type="STRING" id="8355.A0A1L8GL61"/>
<gene>
    <name evidence="9 10" type="primary">il17c.L</name>
</gene>
<accession>A0A1L8GL61</accession>
<dbReference type="RefSeq" id="XP_018113487.1">
    <property type="nucleotide sequence ID" value="XM_018257998.2"/>
</dbReference>
<keyword evidence="5 7" id="KW-0732">Signal</keyword>
<proteinExistence type="inferred from homology"/>
<dbReference type="Proteomes" id="UP000186698">
    <property type="component" value="Chromosome 4L"/>
</dbReference>
<feature type="compositionally biased region" description="Polar residues" evidence="6">
    <location>
        <begin position="97"/>
        <end position="108"/>
    </location>
</feature>
<dbReference type="Bgee" id="108714101">
    <property type="expression patterns" value="Expressed in zone of skin and 1 other cell type or tissue"/>
</dbReference>
<dbReference type="OMA" id="FAFHAEF"/>
<dbReference type="GO" id="GO:0006954">
    <property type="term" value="P:inflammatory response"/>
    <property type="evidence" value="ECO:0007669"/>
    <property type="project" value="InterPro"/>
</dbReference>
<dbReference type="OrthoDB" id="6038945at2759"/>
<organism evidence="8 9">
    <name type="scientific">Xenopus laevis</name>
    <name type="common">African clawed frog</name>
    <dbReference type="NCBI Taxonomy" id="8355"/>
    <lineage>
        <taxon>Eukaryota</taxon>
        <taxon>Metazoa</taxon>
        <taxon>Chordata</taxon>
        <taxon>Craniata</taxon>
        <taxon>Vertebrata</taxon>
        <taxon>Euteleostomi</taxon>
        <taxon>Amphibia</taxon>
        <taxon>Batrachia</taxon>
        <taxon>Anura</taxon>
        <taxon>Pipoidea</taxon>
        <taxon>Pipidae</taxon>
        <taxon>Xenopodinae</taxon>
        <taxon>Xenopus</taxon>
        <taxon>Xenopus</taxon>
    </lineage>
</organism>
<evidence type="ECO:0000313" key="10">
    <source>
        <dbReference type="Xenbase" id="XB-GENE-17333427"/>
    </source>
</evidence>
<sequence length="200" mass="22993">MDYLSAKWILGLLLSISMFISEASPRRHHHHPHHPHTFCFTNDELEVSFKDIVHQAAGRNMYWDHHQAVHLVKTLEDTEVKRSRKRRGQPEDGCPNLRTSTPIGQSGSDPLARRSISPWSYRIDYDENRYPQKLAFAQCLCKGCINVDTGKDDSSLNSVSVEQTMLVLRKKKCPYSSTSYMFELEYIKVPVACTCVIPRN</sequence>
<evidence type="ECO:0000256" key="3">
    <source>
        <dbReference type="ARBA" id="ARBA00022514"/>
    </source>
</evidence>
<feature type="chain" id="PRO_5043635373" evidence="7">
    <location>
        <begin position="26"/>
        <end position="200"/>
    </location>
</feature>
<evidence type="ECO:0000256" key="7">
    <source>
        <dbReference type="SAM" id="SignalP"/>
    </source>
</evidence>
<dbReference type="Pfam" id="PF06083">
    <property type="entry name" value="IL17"/>
    <property type="match status" value="1"/>
</dbReference>
<dbReference type="CTD" id="108714101"/>
<evidence type="ECO:0000313" key="9">
    <source>
        <dbReference type="RefSeq" id="XP_018113487.1"/>
    </source>
</evidence>
<comment type="similarity">
    <text evidence="2">Belongs to the IL-17 family.</text>
</comment>
<dbReference type="GO" id="GO:0005125">
    <property type="term" value="F:cytokine activity"/>
    <property type="evidence" value="ECO:0007669"/>
    <property type="project" value="UniProtKB-KW"/>
</dbReference>
<dbReference type="KEGG" id="xla:108714101"/>
<protein>
    <submittedName>
        <fullName evidence="9">Interleukin-17C isoform X1</fullName>
    </submittedName>
</protein>
<evidence type="ECO:0000256" key="5">
    <source>
        <dbReference type="ARBA" id="ARBA00022729"/>
    </source>
</evidence>
<dbReference type="AlphaFoldDB" id="A0A1L8GL61"/>
<dbReference type="Xenbase" id="XB-GENE-17333427">
    <property type="gene designation" value="il17c.L"/>
</dbReference>
<evidence type="ECO:0000313" key="8">
    <source>
        <dbReference type="Proteomes" id="UP000186698"/>
    </source>
</evidence>
<dbReference type="AGR" id="Xenbase:XB-GENE-17333427"/>
<reference evidence="9" key="1">
    <citation type="submission" date="2025-08" db="UniProtKB">
        <authorList>
            <consortium name="RefSeq"/>
        </authorList>
    </citation>
    <scope>IDENTIFICATION</scope>
    <source>
        <strain evidence="9">J_2021</strain>
        <tissue evidence="9">Erythrocytes</tissue>
    </source>
</reference>
<dbReference type="GO" id="GO:0005615">
    <property type="term" value="C:extracellular space"/>
    <property type="evidence" value="ECO:0007669"/>
    <property type="project" value="UniProtKB-KW"/>
</dbReference>
<feature type="region of interest" description="Disordered" evidence="6">
    <location>
        <begin position="78"/>
        <end position="112"/>
    </location>
</feature>
<evidence type="ECO:0000256" key="6">
    <source>
        <dbReference type="SAM" id="MobiDB-lite"/>
    </source>
</evidence>
<dbReference type="InterPro" id="IPR020440">
    <property type="entry name" value="IL-17_chr"/>
</dbReference>
<keyword evidence="8" id="KW-1185">Reference proteome</keyword>
<evidence type="ECO:0000256" key="2">
    <source>
        <dbReference type="ARBA" id="ARBA00007236"/>
    </source>
</evidence>
<keyword evidence="3" id="KW-0202">Cytokine</keyword>
<evidence type="ECO:0000256" key="4">
    <source>
        <dbReference type="ARBA" id="ARBA00022525"/>
    </source>
</evidence>
<comment type="subcellular location">
    <subcellularLocation>
        <location evidence="1">Secreted</location>
    </subcellularLocation>
</comment>
<dbReference type="SUPFAM" id="SSF57501">
    <property type="entry name" value="Cystine-knot cytokines"/>
    <property type="match status" value="1"/>
</dbReference>
<name>A0A1L8GL61_XENLA</name>
<dbReference type="InterPro" id="IPR010345">
    <property type="entry name" value="IL-17_fam"/>
</dbReference>
<keyword evidence="4" id="KW-0964">Secreted</keyword>